<dbReference type="AlphaFoldDB" id="A0A0B2NVS0"/>
<reference evidence="5" key="1">
    <citation type="submission" date="2014-07" db="EMBL/GenBank/DDBJ databases">
        <title>Identification of a novel salt tolerance gene in wild soybean by whole-genome sequencing.</title>
        <authorList>
            <person name="Lam H.-M."/>
            <person name="Qi X."/>
            <person name="Li M.-W."/>
            <person name="Liu X."/>
            <person name="Xie M."/>
            <person name="Ni M."/>
            <person name="Xu X."/>
        </authorList>
    </citation>
    <scope>NUCLEOTIDE SEQUENCE [LARGE SCALE GENOMIC DNA]</scope>
    <source>
        <tissue evidence="5">Root</tissue>
    </source>
</reference>
<feature type="transmembrane region" description="Helical" evidence="3">
    <location>
        <begin position="176"/>
        <end position="196"/>
    </location>
</feature>
<dbReference type="InterPro" id="IPR013320">
    <property type="entry name" value="ConA-like_dom_sf"/>
</dbReference>
<keyword evidence="3" id="KW-0812">Transmembrane</keyword>
<accession>A0A0B2NVS0</accession>
<dbReference type="GO" id="GO:0004553">
    <property type="term" value="F:hydrolase activity, hydrolyzing O-glycosyl compounds"/>
    <property type="evidence" value="ECO:0007669"/>
    <property type="project" value="InterPro"/>
</dbReference>
<keyword evidence="3" id="KW-1133">Transmembrane helix</keyword>
<sequence>MAPSSTHNNGFYVLMLVGIVVSAMVAICAASFYQDFDPTWVGDRAKIFNGGQLLSLSLDKVSGSGFKSKKEYLFGKIDMQLKLIAGNSAGTVTAYYRPRIDAAVAPVKKDSGGDIPCVGSLWWGGNVGDRMGASDGTVGGRNDLWVSVAFIARVAQYYSHQYSYTVINMPMLSLDWMMYVMCWLLVQQVILIPHPYT</sequence>
<dbReference type="Proteomes" id="UP000053555">
    <property type="component" value="Unassembled WGS sequence"/>
</dbReference>
<feature type="transmembrane region" description="Helical" evidence="3">
    <location>
        <begin position="12"/>
        <end position="33"/>
    </location>
</feature>
<evidence type="ECO:0000313" key="5">
    <source>
        <dbReference type="EMBL" id="KHM99317.1"/>
    </source>
</evidence>
<protein>
    <submittedName>
        <fullName evidence="5">Brassinosteroid-regulated protein BRU1</fullName>
        <ecNumber evidence="5">2.4.1.207</ecNumber>
    </submittedName>
</protein>
<dbReference type="GO" id="GO:0005975">
    <property type="term" value="P:carbohydrate metabolic process"/>
    <property type="evidence" value="ECO:0007669"/>
    <property type="project" value="InterPro"/>
</dbReference>
<evidence type="ECO:0000256" key="3">
    <source>
        <dbReference type="SAM" id="Phobius"/>
    </source>
</evidence>
<keyword evidence="5" id="KW-0808">Transferase</keyword>
<name>A0A0B2NVS0_GLYSO</name>
<keyword evidence="2" id="KW-0326">Glycosidase</keyword>
<dbReference type="GO" id="GO:0016762">
    <property type="term" value="F:xyloglucan:xyloglucosyl transferase activity"/>
    <property type="evidence" value="ECO:0007669"/>
    <property type="project" value="UniProtKB-EC"/>
</dbReference>
<proteinExistence type="predicted"/>
<keyword evidence="1" id="KW-0378">Hydrolase</keyword>
<dbReference type="InterPro" id="IPR044791">
    <property type="entry name" value="Beta-glucanase/XTH"/>
</dbReference>
<dbReference type="PANTHER" id="PTHR31062">
    <property type="entry name" value="XYLOGLUCAN ENDOTRANSGLUCOSYLASE/HYDROLASE PROTEIN 8-RELATED"/>
    <property type="match status" value="1"/>
</dbReference>
<dbReference type="Gene3D" id="2.60.120.200">
    <property type="match status" value="1"/>
</dbReference>
<evidence type="ECO:0000256" key="1">
    <source>
        <dbReference type="ARBA" id="ARBA00022801"/>
    </source>
</evidence>
<keyword evidence="5" id="KW-0328">Glycosyltransferase</keyword>
<dbReference type="InterPro" id="IPR000757">
    <property type="entry name" value="Beta-glucanase-like"/>
</dbReference>
<evidence type="ECO:0000259" key="4">
    <source>
        <dbReference type="Pfam" id="PF00722"/>
    </source>
</evidence>
<evidence type="ECO:0000256" key="2">
    <source>
        <dbReference type="ARBA" id="ARBA00023295"/>
    </source>
</evidence>
<dbReference type="EMBL" id="KN671717">
    <property type="protein sequence ID" value="KHM99317.1"/>
    <property type="molecule type" value="Genomic_DNA"/>
</dbReference>
<feature type="domain" description="GH16" evidence="4">
    <location>
        <begin position="33"/>
        <end position="96"/>
    </location>
</feature>
<dbReference type="SUPFAM" id="SSF49899">
    <property type="entry name" value="Concanavalin A-like lectins/glucanases"/>
    <property type="match status" value="1"/>
</dbReference>
<dbReference type="Pfam" id="PF00722">
    <property type="entry name" value="Glyco_hydro_16"/>
    <property type="match status" value="1"/>
</dbReference>
<dbReference type="EC" id="2.4.1.207" evidence="5"/>
<keyword evidence="3" id="KW-0472">Membrane</keyword>
<organism evidence="5">
    <name type="scientific">Glycine soja</name>
    <name type="common">Wild soybean</name>
    <dbReference type="NCBI Taxonomy" id="3848"/>
    <lineage>
        <taxon>Eukaryota</taxon>
        <taxon>Viridiplantae</taxon>
        <taxon>Streptophyta</taxon>
        <taxon>Embryophyta</taxon>
        <taxon>Tracheophyta</taxon>
        <taxon>Spermatophyta</taxon>
        <taxon>Magnoliopsida</taxon>
        <taxon>eudicotyledons</taxon>
        <taxon>Gunneridae</taxon>
        <taxon>Pentapetalae</taxon>
        <taxon>rosids</taxon>
        <taxon>fabids</taxon>
        <taxon>Fabales</taxon>
        <taxon>Fabaceae</taxon>
        <taxon>Papilionoideae</taxon>
        <taxon>50 kb inversion clade</taxon>
        <taxon>NPAAA clade</taxon>
        <taxon>indigoferoid/millettioid clade</taxon>
        <taxon>Phaseoleae</taxon>
        <taxon>Glycine</taxon>
        <taxon>Glycine subgen. Soja</taxon>
    </lineage>
</organism>
<gene>
    <name evidence="5" type="ORF">glysoja_047736</name>
</gene>